<feature type="region of interest" description="Disordered" evidence="1">
    <location>
        <begin position="303"/>
        <end position="331"/>
    </location>
</feature>
<dbReference type="PROSITE" id="PS50222">
    <property type="entry name" value="EF_HAND_2"/>
    <property type="match status" value="1"/>
</dbReference>
<dbReference type="AlphaFoldDB" id="A0A7S2JMW6"/>
<dbReference type="InterPro" id="IPR002048">
    <property type="entry name" value="EF_hand_dom"/>
</dbReference>
<sequence>MNMFKSLSGKSSSKDVVLTKDDADDGVVFTHSRGRTVSDMMSGMSIKRTSNAAYAPYTDNQLTSHFARFKQYDLDDTGYVTADNLKQIMQAMEIEVSDLQCTNMIDEVAILVGHENDGKLSFRDYCALLSYEKAKTAANEMADAEEEMHESIRESQRGSQRQEGEAAKAAGTEGGAEAAPAGVEEISEIVPGLVPGLVKQESGIEHGRMRGSSFAVLDTIALTRIQIFEQTIQEVAAKEKVNPAQVAKQSKFNSKLEKFRKIESGAEPHRVNQENMQKQTLKAKLVAFEEAAKKDPVIIKTTWKNQRPGSWAAKKQIGSGPPPKKSLTDLP</sequence>
<proteinExistence type="predicted"/>
<feature type="compositionally biased region" description="Low complexity" evidence="1">
    <location>
        <begin position="167"/>
        <end position="181"/>
    </location>
</feature>
<feature type="domain" description="EF-hand" evidence="2">
    <location>
        <begin position="69"/>
        <end position="95"/>
    </location>
</feature>
<dbReference type="GO" id="GO:0005509">
    <property type="term" value="F:calcium ion binding"/>
    <property type="evidence" value="ECO:0007669"/>
    <property type="project" value="InterPro"/>
</dbReference>
<feature type="region of interest" description="Disordered" evidence="1">
    <location>
        <begin position="140"/>
        <end position="181"/>
    </location>
</feature>
<evidence type="ECO:0000256" key="1">
    <source>
        <dbReference type="SAM" id="MobiDB-lite"/>
    </source>
</evidence>
<dbReference type="Gene3D" id="1.10.238.10">
    <property type="entry name" value="EF-hand"/>
    <property type="match status" value="1"/>
</dbReference>
<evidence type="ECO:0000259" key="2">
    <source>
        <dbReference type="PROSITE" id="PS50222"/>
    </source>
</evidence>
<protein>
    <recommendedName>
        <fullName evidence="2">EF-hand domain-containing protein</fullName>
    </recommendedName>
</protein>
<dbReference type="SUPFAM" id="SSF47473">
    <property type="entry name" value="EF-hand"/>
    <property type="match status" value="1"/>
</dbReference>
<dbReference type="CDD" id="cd00051">
    <property type="entry name" value="EFh"/>
    <property type="match status" value="1"/>
</dbReference>
<reference evidence="3" key="1">
    <citation type="submission" date="2021-01" db="EMBL/GenBank/DDBJ databases">
        <authorList>
            <person name="Corre E."/>
            <person name="Pelletier E."/>
            <person name="Niang G."/>
            <person name="Scheremetjew M."/>
            <person name="Finn R."/>
            <person name="Kale V."/>
            <person name="Holt S."/>
            <person name="Cochrane G."/>
            <person name="Meng A."/>
            <person name="Brown T."/>
            <person name="Cohen L."/>
        </authorList>
    </citation>
    <scope>NUCLEOTIDE SEQUENCE</scope>
    <source>
        <strain evidence="3">UTEX LB 985</strain>
    </source>
</reference>
<dbReference type="Pfam" id="PF13499">
    <property type="entry name" value="EF-hand_7"/>
    <property type="match status" value="1"/>
</dbReference>
<dbReference type="EMBL" id="HBGU01083525">
    <property type="protein sequence ID" value="CAD9551271.1"/>
    <property type="molecule type" value="Transcribed_RNA"/>
</dbReference>
<dbReference type="InterPro" id="IPR011992">
    <property type="entry name" value="EF-hand-dom_pair"/>
</dbReference>
<name>A0A7S2JMW6_9EUKA</name>
<organism evidence="3">
    <name type="scientific">Haptolina brevifila</name>
    <dbReference type="NCBI Taxonomy" id="156173"/>
    <lineage>
        <taxon>Eukaryota</taxon>
        <taxon>Haptista</taxon>
        <taxon>Haptophyta</taxon>
        <taxon>Prymnesiophyceae</taxon>
        <taxon>Prymnesiales</taxon>
        <taxon>Prymnesiaceae</taxon>
        <taxon>Haptolina</taxon>
    </lineage>
</organism>
<evidence type="ECO:0000313" key="3">
    <source>
        <dbReference type="EMBL" id="CAD9551271.1"/>
    </source>
</evidence>
<feature type="compositionally biased region" description="Basic and acidic residues" evidence="1">
    <location>
        <begin position="149"/>
        <end position="166"/>
    </location>
</feature>
<accession>A0A7S2JMW6</accession>
<gene>
    <name evidence="3" type="ORF">CBRE1094_LOCUS45592</name>
</gene>